<accession>A0A8T1MM44</accession>
<dbReference type="InterPro" id="IPR037213">
    <property type="entry name" value="Run_dom_sf"/>
</dbReference>
<dbReference type="OrthoDB" id="10029904at2759"/>
<dbReference type="Pfam" id="PF02759">
    <property type="entry name" value="RUN"/>
    <property type="match status" value="1"/>
</dbReference>
<evidence type="ECO:0000256" key="2">
    <source>
        <dbReference type="ARBA" id="ARBA00034727"/>
    </source>
</evidence>
<dbReference type="PROSITE" id="PS50826">
    <property type="entry name" value="RUN"/>
    <property type="match status" value="1"/>
</dbReference>
<evidence type="ECO:0000256" key="1">
    <source>
        <dbReference type="ARBA" id="ARBA00023054"/>
    </source>
</evidence>
<dbReference type="Gene3D" id="1.20.58.900">
    <property type="match status" value="1"/>
</dbReference>
<evidence type="ECO:0000259" key="4">
    <source>
        <dbReference type="PROSITE" id="PS50826"/>
    </source>
</evidence>
<gene>
    <name evidence="5" type="ORF">CSKR_113248</name>
</gene>
<feature type="region of interest" description="Disordered" evidence="3">
    <location>
        <begin position="1"/>
        <end position="29"/>
    </location>
</feature>
<name>A0A8T1MM44_CLOSI</name>
<comment type="caution">
    <text evidence="5">The sequence shown here is derived from an EMBL/GenBank/DDBJ whole genome shotgun (WGS) entry which is preliminary data.</text>
</comment>
<comment type="similarity">
    <text evidence="2">Belongs to the RUNDC3 family.</text>
</comment>
<dbReference type="PANTHER" id="PTHR46251:SF3">
    <property type="entry name" value="RUN DOMAIN-CONTAINING PROTEIN"/>
    <property type="match status" value="1"/>
</dbReference>
<dbReference type="PANTHER" id="PTHR46251">
    <property type="entry name" value="RUN DOMAIN-CONTAINING 3 PROTEIN RUNDC3"/>
    <property type="match status" value="1"/>
</dbReference>
<dbReference type="SUPFAM" id="SSF140741">
    <property type="entry name" value="RUN domain-like"/>
    <property type="match status" value="1"/>
</dbReference>
<dbReference type="InterPro" id="IPR004012">
    <property type="entry name" value="Run_dom"/>
</dbReference>
<dbReference type="InterPro" id="IPR047340">
    <property type="entry name" value="RUNDC3A_B"/>
</dbReference>
<evidence type="ECO:0000313" key="5">
    <source>
        <dbReference type="EMBL" id="KAG5450150.1"/>
    </source>
</evidence>
<feature type="non-terminal residue" evidence="5">
    <location>
        <position position="289"/>
    </location>
</feature>
<dbReference type="EMBL" id="NIRI02000042">
    <property type="protein sequence ID" value="KAG5450150.1"/>
    <property type="molecule type" value="Genomic_DNA"/>
</dbReference>
<keyword evidence="1" id="KW-0175">Coiled coil</keyword>
<reference evidence="5 6" key="1">
    <citation type="journal article" date="2018" name="Biotechnol. Adv.">
        <title>Improved genomic resources and new bioinformatic workflow for the carcinogenic parasite Clonorchis sinensis: Biotechnological implications.</title>
        <authorList>
            <person name="Wang D."/>
            <person name="Korhonen P.K."/>
            <person name="Gasser R.B."/>
            <person name="Young N.D."/>
        </authorList>
    </citation>
    <scope>NUCLEOTIDE SEQUENCE [LARGE SCALE GENOMIC DNA]</scope>
    <source>
        <strain evidence="5">Cs-k2</strain>
    </source>
</reference>
<evidence type="ECO:0000313" key="6">
    <source>
        <dbReference type="Proteomes" id="UP000286415"/>
    </source>
</evidence>
<organism evidence="5 6">
    <name type="scientific">Clonorchis sinensis</name>
    <name type="common">Chinese liver fluke</name>
    <dbReference type="NCBI Taxonomy" id="79923"/>
    <lineage>
        <taxon>Eukaryota</taxon>
        <taxon>Metazoa</taxon>
        <taxon>Spiralia</taxon>
        <taxon>Lophotrochozoa</taxon>
        <taxon>Platyhelminthes</taxon>
        <taxon>Trematoda</taxon>
        <taxon>Digenea</taxon>
        <taxon>Opisthorchiida</taxon>
        <taxon>Opisthorchiata</taxon>
        <taxon>Opisthorchiidae</taxon>
        <taxon>Clonorchis</taxon>
    </lineage>
</organism>
<feature type="domain" description="RUN" evidence="4">
    <location>
        <begin position="95"/>
        <end position="226"/>
    </location>
</feature>
<dbReference type="AlphaFoldDB" id="A0A8T1MM44"/>
<dbReference type="Proteomes" id="UP000286415">
    <property type="component" value="Unassembled WGS sequence"/>
</dbReference>
<keyword evidence="6" id="KW-1185">Reference proteome</keyword>
<proteinExistence type="inferred from homology"/>
<dbReference type="CDD" id="cd17671">
    <property type="entry name" value="RUN"/>
    <property type="match status" value="1"/>
</dbReference>
<reference evidence="5 6" key="2">
    <citation type="journal article" date="2021" name="Genomics">
        <title>High-quality reference genome for Clonorchis sinensis.</title>
        <authorList>
            <person name="Young N.D."/>
            <person name="Stroehlein A.J."/>
            <person name="Kinkar L."/>
            <person name="Wang T."/>
            <person name="Sohn W.M."/>
            <person name="Chang B.C.H."/>
            <person name="Kaur P."/>
            <person name="Weisz D."/>
            <person name="Dudchenko O."/>
            <person name="Aiden E.L."/>
            <person name="Korhonen P.K."/>
            <person name="Gasser R.B."/>
        </authorList>
    </citation>
    <scope>NUCLEOTIDE SEQUENCE [LARGE SCALE GENOMIC DNA]</scope>
    <source>
        <strain evidence="5">Cs-k2</strain>
    </source>
</reference>
<sequence>MDRTAGTGKKGEASSGASDRQSLAKGDPWSRRMNTKTYWCKVTSTEENTPAVIEGGDHYMEGNCDKVCSEVSCTHSTQSIVIKALCQVAGETVFDELYHAVDDLVTILENIFYHGLKRRGNFQFRGSAHPWDLVSHVCERVCPGCVEKVELISRCQSDHSKLRTWIKIALMEHRLHDVFSVLRAEIPKLEKLYNKEAILLSSELDEVVDAMYHLKSLEFSLNVKQNHRNTDGFKPIDYTPYLSGDACRFQHLGKSSEKHHSKEQMDRDSHWRLRFIEQQKICDLLRDQQ</sequence>
<dbReference type="SMART" id="SM00593">
    <property type="entry name" value="RUN"/>
    <property type="match status" value="1"/>
</dbReference>
<protein>
    <submittedName>
        <fullName evidence="5">RUN domain-containing protein 3B</fullName>
    </submittedName>
</protein>
<evidence type="ECO:0000256" key="3">
    <source>
        <dbReference type="SAM" id="MobiDB-lite"/>
    </source>
</evidence>